<dbReference type="Proteomes" id="UP001162483">
    <property type="component" value="Unassembled WGS sequence"/>
</dbReference>
<keyword evidence="1" id="KW-0472">Membrane</keyword>
<organism evidence="2 3">
    <name type="scientific">Staurois parvus</name>
    <dbReference type="NCBI Taxonomy" id="386267"/>
    <lineage>
        <taxon>Eukaryota</taxon>
        <taxon>Metazoa</taxon>
        <taxon>Chordata</taxon>
        <taxon>Craniata</taxon>
        <taxon>Vertebrata</taxon>
        <taxon>Euteleostomi</taxon>
        <taxon>Amphibia</taxon>
        <taxon>Batrachia</taxon>
        <taxon>Anura</taxon>
        <taxon>Neobatrachia</taxon>
        <taxon>Ranoidea</taxon>
        <taxon>Ranidae</taxon>
        <taxon>Staurois</taxon>
    </lineage>
</organism>
<proteinExistence type="predicted"/>
<protein>
    <submittedName>
        <fullName evidence="2">Uncharacterized protein</fullName>
    </submittedName>
</protein>
<comment type="caution">
    <text evidence="2">The sequence shown here is derived from an EMBL/GenBank/DDBJ whole genome shotgun (WGS) entry which is preliminary data.</text>
</comment>
<feature type="transmembrane region" description="Helical" evidence="1">
    <location>
        <begin position="115"/>
        <end position="134"/>
    </location>
</feature>
<dbReference type="EMBL" id="CATNWA010008436">
    <property type="protein sequence ID" value="CAI9556105.1"/>
    <property type="molecule type" value="Genomic_DNA"/>
</dbReference>
<feature type="transmembrane region" description="Helical" evidence="1">
    <location>
        <begin position="189"/>
        <end position="212"/>
    </location>
</feature>
<keyword evidence="3" id="KW-1185">Reference proteome</keyword>
<evidence type="ECO:0000256" key="1">
    <source>
        <dbReference type="SAM" id="Phobius"/>
    </source>
</evidence>
<keyword evidence="1" id="KW-0812">Transmembrane</keyword>
<evidence type="ECO:0000313" key="3">
    <source>
        <dbReference type="Proteomes" id="UP001162483"/>
    </source>
</evidence>
<feature type="transmembrane region" description="Helical" evidence="1">
    <location>
        <begin position="83"/>
        <end position="103"/>
    </location>
</feature>
<gene>
    <name evidence="2" type="ORF">SPARVUS_LOCUS4509754</name>
</gene>
<accession>A0ABN9C7S6</accession>
<sequence>MKPRNVMLCTLTFTLCDLTISTVLYTYSCKKASIFEDVMHFNIFHSMLDVWGTTLLRTCICVGAVIGVAWNRANGPQRLQASITPMTLLCYLIASYAMIKLLLFSEEEKPVQDAWFWSLLSWTWLSSAMTLFAWKQMGEFTPCIQETTMYSGLPDDQEVARVGSQRPEVESDTSGATIGRLLSYSKQDFGYLFIAFFFLILCTLALFLQGYGVVFSPSHSPD</sequence>
<keyword evidence="1" id="KW-1133">Transmembrane helix</keyword>
<feature type="transmembrane region" description="Helical" evidence="1">
    <location>
        <begin position="50"/>
        <end position="71"/>
    </location>
</feature>
<evidence type="ECO:0000313" key="2">
    <source>
        <dbReference type="EMBL" id="CAI9556105.1"/>
    </source>
</evidence>
<name>A0ABN9C7S6_9NEOB</name>
<reference evidence="2" key="1">
    <citation type="submission" date="2023-05" db="EMBL/GenBank/DDBJ databases">
        <authorList>
            <person name="Stuckert A."/>
        </authorList>
    </citation>
    <scope>NUCLEOTIDE SEQUENCE</scope>
</reference>